<dbReference type="PANTHER" id="PTHR37308">
    <property type="entry name" value="INTEGRAL MEMBRANE PROTEIN"/>
    <property type="match status" value="1"/>
</dbReference>
<dbReference type="AlphaFoldDB" id="W7DWU1"/>
<evidence type="ECO:0008006" key="4">
    <source>
        <dbReference type="Google" id="ProtNLM"/>
    </source>
</evidence>
<proteinExistence type="predicted"/>
<keyword evidence="1" id="KW-0472">Membrane</keyword>
<keyword evidence="1" id="KW-1133">Transmembrane helix</keyword>
<reference evidence="2 3" key="1">
    <citation type="submission" date="2012-12" db="EMBL/GenBank/DDBJ databases">
        <title>Novel taxa of Listeriaceae from agricultural environments in the United States.</title>
        <authorList>
            <person name="den Bakker H.C."/>
            <person name="Allred A."/>
            <person name="Warchocki S."/>
            <person name="Wright E.M."/>
            <person name="Burrell A."/>
            <person name="Nightingale K.K."/>
            <person name="Kephart D."/>
            <person name="Wiedmann M."/>
        </authorList>
    </citation>
    <scope>NUCLEOTIDE SEQUENCE [LARGE SCALE GENOMIC DNA]</scope>
    <source>
        <strain evidence="2 3">FSL S10-1203</strain>
    </source>
</reference>
<feature type="transmembrane region" description="Helical" evidence="1">
    <location>
        <begin position="112"/>
        <end position="130"/>
    </location>
</feature>
<comment type="caution">
    <text evidence="2">The sequence shown here is derived from an EMBL/GenBank/DDBJ whole genome shotgun (WGS) entry which is preliminary data.</text>
</comment>
<organism evidence="2 3">
    <name type="scientific">Listeria fleischmannii FSL S10-1203</name>
    <dbReference type="NCBI Taxonomy" id="1265822"/>
    <lineage>
        <taxon>Bacteria</taxon>
        <taxon>Bacillati</taxon>
        <taxon>Bacillota</taxon>
        <taxon>Bacilli</taxon>
        <taxon>Bacillales</taxon>
        <taxon>Listeriaceae</taxon>
        <taxon>Listeria</taxon>
    </lineage>
</organism>
<dbReference type="InterPro" id="IPR007163">
    <property type="entry name" value="VCA0040-like"/>
</dbReference>
<sequence length="270" mass="30443">MRIIQFFKGMAMGTVETVPGISSSTVAMLFGIYENIIDALHHLTTKKWKESLRYLLPILLGMAFGMGISVIVVHYLLENYNVQVHALFMGCILGMLPLIWQSGKKNWRSLSNQTLFLSWPYFLHLFYYSIFLLEETHFQIVDATAFDYMYLFLAGFLASIALVSPGISGALILMILGVYETALDALVQLDFKIIFVVALGVLVGILVTSKLIRYLIHTFRTASHAAILGLLSGSFFILFPKGSFTVLEFIVSLFILLITTFAVYRFSFRD</sequence>
<evidence type="ECO:0000313" key="3">
    <source>
        <dbReference type="Proteomes" id="UP000019241"/>
    </source>
</evidence>
<dbReference type="Pfam" id="PF04018">
    <property type="entry name" value="VCA0040-like"/>
    <property type="match status" value="1"/>
</dbReference>
<feature type="transmembrane region" description="Helical" evidence="1">
    <location>
        <begin position="246"/>
        <end position="267"/>
    </location>
</feature>
<accession>W7DWU1</accession>
<feature type="transmembrane region" description="Helical" evidence="1">
    <location>
        <begin position="82"/>
        <end position="100"/>
    </location>
</feature>
<feature type="transmembrane region" description="Helical" evidence="1">
    <location>
        <begin position="54"/>
        <end position="76"/>
    </location>
</feature>
<dbReference type="PATRIC" id="fig|1265822.4.peg.2541"/>
<evidence type="ECO:0000256" key="1">
    <source>
        <dbReference type="SAM" id="Phobius"/>
    </source>
</evidence>
<feature type="transmembrane region" description="Helical" evidence="1">
    <location>
        <begin position="191"/>
        <end position="216"/>
    </location>
</feature>
<name>W7DWU1_9LIST</name>
<dbReference type="EMBL" id="AODM01000041">
    <property type="protein sequence ID" value="EUJ52713.1"/>
    <property type="molecule type" value="Genomic_DNA"/>
</dbReference>
<gene>
    <name evidence="2" type="ORF">MCOL2_12519</name>
</gene>
<dbReference type="RefSeq" id="WP_077914238.1">
    <property type="nucleotide sequence ID" value="NZ_AODM01000041.1"/>
</dbReference>
<evidence type="ECO:0000313" key="2">
    <source>
        <dbReference type="EMBL" id="EUJ52713.1"/>
    </source>
</evidence>
<feature type="transmembrane region" description="Helical" evidence="1">
    <location>
        <begin position="150"/>
        <end position="179"/>
    </location>
</feature>
<dbReference type="Proteomes" id="UP000019241">
    <property type="component" value="Unassembled WGS sequence"/>
</dbReference>
<feature type="transmembrane region" description="Helical" evidence="1">
    <location>
        <begin position="222"/>
        <end position="239"/>
    </location>
</feature>
<dbReference type="PANTHER" id="PTHR37308:SF1">
    <property type="entry name" value="POLYPRENYL-PHOSPHATE TRANSPORTER"/>
    <property type="match status" value="1"/>
</dbReference>
<protein>
    <recommendedName>
        <fullName evidence="4">Integral membrane protein</fullName>
    </recommendedName>
</protein>
<keyword evidence="1" id="KW-0812">Transmembrane</keyword>